<dbReference type="AlphaFoldDB" id="A0A9I9E8W5"/>
<sequence>MLLHSTCEQIVLALDCLCPSSKWMVRVLVDDIGFLIYGFDSLYNSMHLISVDGYDLVTEENENGQGSMSIGTLLPLQQHLPQYESNENKQHTSKLSIEVSQLIQFKNNNTQHQKPISHHANWRNQRNANDNKKDEKMKIPFSSPAIVVGGWSTWTDGNEKARTNNRDGGLWVRTQGWKGVREGVLVGGRNIRREVEEAGKSASLRVWNPIVEALGEAMGWREGMEITDGCWLPFPPLSSSSVVRKF</sequence>
<proteinExistence type="predicted"/>
<dbReference type="Gramene" id="MELO3C030415.2.1">
    <property type="protein sequence ID" value="MELO3C030415.2.1"/>
    <property type="gene ID" value="MELO3C030415.2"/>
</dbReference>
<protein>
    <submittedName>
        <fullName evidence="1">Uncharacterized protein</fullName>
    </submittedName>
</protein>
<dbReference type="EnsemblPlants" id="MELO3C030415.2.1">
    <property type="protein sequence ID" value="MELO3C030415.2.1"/>
    <property type="gene ID" value="MELO3C030415.2"/>
</dbReference>
<accession>A0A9I9E8W5</accession>
<reference evidence="1" key="1">
    <citation type="submission" date="2023-03" db="UniProtKB">
        <authorList>
            <consortium name="EnsemblPlants"/>
        </authorList>
    </citation>
    <scope>IDENTIFICATION</scope>
</reference>
<name>A0A9I9E8W5_CUCME</name>
<organism evidence="1">
    <name type="scientific">Cucumis melo</name>
    <name type="common">Muskmelon</name>
    <dbReference type="NCBI Taxonomy" id="3656"/>
    <lineage>
        <taxon>Eukaryota</taxon>
        <taxon>Viridiplantae</taxon>
        <taxon>Streptophyta</taxon>
        <taxon>Embryophyta</taxon>
        <taxon>Tracheophyta</taxon>
        <taxon>Spermatophyta</taxon>
        <taxon>Magnoliopsida</taxon>
        <taxon>eudicotyledons</taxon>
        <taxon>Gunneridae</taxon>
        <taxon>Pentapetalae</taxon>
        <taxon>rosids</taxon>
        <taxon>fabids</taxon>
        <taxon>Cucurbitales</taxon>
        <taxon>Cucurbitaceae</taxon>
        <taxon>Benincaseae</taxon>
        <taxon>Cucumis</taxon>
    </lineage>
</organism>
<evidence type="ECO:0000313" key="1">
    <source>
        <dbReference type="EnsemblPlants" id="MELO3C030415.2.1"/>
    </source>
</evidence>